<dbReference type="Proteomes" id="UP000095283">
    <property type="component" value="Unplaced"/>
</dbReference>
<name>A0A1I7XU05_HETBA</name>
<keyword evidence="1" id="KW-1185">Reference proteome</keyword>
<protein>
    <submittedName>
        <fullName evidence="2">SEA domain-containing protein</fullName>
    </submittedName>
</protein>
<evidence type="ECO:0000313" key="2">
    <source>
        <dbReference type="WBParaSite" id="Hba_21006"/>
    </source>
</evidence>
<evidence type="ECO:0000313" key="1">
    <source>
        <dbReference type="Proteomes" id="UP000095283"/>
    </source>
</evidence>
<reference evidence="2" key="1">
    <citation type="submission" date="2016-11" db="UniProtKB">
        <authorList>
            <consortium name="WormBaseParasite"/>
        </authorList>
    </citation>
    <scope>IDENTIFICATION</scope>
</reference>
<dbReference type="AlphaFoldDB" id="A0A1I7XU05"/>
<proteinExistence type="predicted"/>
<sequence length="241" mass="26207">MRVLVQSTPDFEVSPKTCNTIKSNIAYSTLCSTMSTNEGIFITIMWFRLMVLTGLLAIADGCASSAEKRIQFEVSGFTVPLAFAYAANSSVASSQPRIQLSSNAATNKIRQFVMDAVNKVLRDMAASNGFSHLIDQLASQLEVMITYNPILCESLHNFDSTMWSDITSNSALGFHCIVTGGDVTSSCNKTPTDTCAVNGVKTPIPETYKKFSAVLVVTTCYLSFYPSRLLYSNCTTPKSGF</sequence>
<organism evidence="1 2">
    <name type="scientific">Heterorhabditis bacteriophora</name>
    <name type="common">Entomopathogenic nematode worm</name>
    <dbReference type="NCBI Taxonomy" id="37862"/>
    <lineage>
        <taxon>Eukaryota</taxon>
        <taxon>Metazoa</taxon>
        <taxon>Ecdysozoa</taxon>
        <taxon>Nematoda</taxon>
        <taxon>Chromadorea</taxon>
        <taxon>Rhabditida</taxon>
        <taxon>Rhabditina</taxon>
        <taxon>Rhabditomorpha</taxon>
        <taxon>Strongyloidea</taxon>
        <taxon>Heterorhabditidae</taxon>
        <taxon>Heterorhabditis</taxon>
    </lineage>
</organism>
<accession>A0A1I7XU05</accession>
<dbReference type="WBParaSite" id="Hba_21006">
    <property type="protein sequence ID" value="Hba_21006"/>
    <property type="gene ID" value="Hba_21006"/>
</dbReference>